<evidence type="ECO:0000313" key="8">
    <source>
        <dbReference type="EMBL" id="KJH48153.1"/>
    </source>
</evidence>
<dbReference type="InterPro" id="IPR042269">
    <property type="entry name" value="Ser_carbopepase_S28_SKS"/>
</dbReference>
<dbReference type="Gene3D" id="3.40.50.1820">
    <property type="entry name" value="alpha/beta hydrolase"/>
    <property type="match status" value="1"/>
</dbReference>
<dbReference type="GO" id="GO:0006508">
    <property type="term" value="P:proteolysis"/>
    <property type="evidence" value="ECO:0007669"/>
    <property type="project" value="UniProtKB-KW"/>
</dbReference>
<keyword evidence="9" id="KW-1185">Reference proteome</keyword>
<dbReference type="AlphaFoldDB" id="A0A0D8XU46"/>
<feature type="chain" id="PRO_5002336071" evidence="7">
    <location>
        <begin position="18"/>
        <end position="532"/>
    </location>
</feature>
<sequence length="532" mass="59966">MLRNFFVATVLLAIIQARKFLDPIVKFNINLDNKNDSDNSYDVKWFNVKVDHFTYSDTRMFQMKWLWNNTFYKTGGPIFFYTGNEGRIEGFANATGMMWELAPMFNASIIFAEHRFYGESKPFGNETFDSIANMGYLTSEQALADYAALLFELKTPNNTFNYWYPNDTVVIAFGGSYGGMLSAWFRIKYPHLVNGAWAASAPLLYFRGGGIDQGTFDSITTRTFVDAGCNRDIVAKSWNAIQNLSATSDGRNFLNSQFNIDKRSLIKEPKDAQNLKNYFREAIEYMAMVDYPYPTAFLEPLQNGYPVKVACRSMNTSRTNFTDEELATMMYNVANSFYNNTGDLPSNCIDPNVCGDPGVASLGTDLAWPWQECSEVVIDMCARGGKNDFFWDECKSNSIDLLASICNNTFKQLNWTEANWNVDAVPMLYGLTLKDSSNIILTQGLLDPWSGGGYKASSPGVSDNRGIYVIEIPGAAHHLDLRTPNTCDPNTVNSTRYQESSFSMRNLTPKYSKNSVDRRNDCGDHQMLGQVV</sequence>
<comment type="similarity">
    <text evidence="1">Belongs to the peptidase S28 family.</text>
</comment>
<dbReference type="Gene3D" id="1.20.120.980">
    <property type="entry name" value="Serine carboxypeptidase S28, SKS domain"/>
    <property type="match status" value="1"/>
</dbReference>
<evidence type="ECO:0000256" key="6">
    <source>
        <dbReference type="ARBA" id="ARBA00023180"/>
    </source>
</evidence>
<proteinExistence type="inferred from homology"/>
<dbReference type="Proteomes" id="UP000053766">
    <property type="component" value="Unassembled WGS sequence"/>
</dbReference>
<accession>A0A0D8XU46</accession>
<dbReference type="GO" id="GO:0070008">
    <property type="term" value="F:serine-type exopeptidase activity"/>
    <property type="evidence" value="ECO:0007669"/>
    <property type="project" value="InterPro"/>
</dbReference>
<organism evidence="8 9">
    <name type="scientific">Dictyocaulus viviparus</name>
    <name type="common">Bovine lungworm</name>
    <dbReference type="NCBI Taxonomy" id="29172"/>
    <lineage>
        <taxon>Eukaryota</taxon>
        <taxon>Metazoa</taxon>
        <taxon>Ecdysozoa</taxon>
        <taxon>Nematoda</taxon>
        <taxon>Chromadorea</taxon>
        <taxon>Rhabditida</taxon>
        <taxon>Rhabditina</taxon>
        <taxon>Rhabditomorpha</taxon>
        <taxon>Strongyloidea</taxon>
        <taxon>Metastrongylidae</taxon>
        <taxon>Dictyocaulus</taxon>
    </lineage>
</organism>
<evidence type="ECO:0000256" key="7">
    <source>
        <dbReference type="SAM" id="SignalP"/>
    </source>
</evidence>
<keyword evidence="3 7" id="KW-0732">Signal</keyword>
<dbReference type="EMBL" id="KN716278">
    <property type="protein sequence ID" value="KJH48153.1"/>
    <property type="molecule type" value="Genomic_DNA"/>
</dbReference>
<feature type="signal peptide" evidence="7">
    <location>
        <begin position="1"/>
        <end position="17"/>
    </location>
</feature>
<reference evidence="8 9" key="1">
    <citation type="submission" date="2013-11" db="EMBL/GenBank/DDBJ databases">
        <title>Draft genome of the bovine lungworm Dictyocaulus viviparus.</title>
        <authorList>
            <person name="Mitreva M."/>
        </authorList>
    </citation>
    <scope>NUCLEOTIDE SEQUENCE [LARGE SCALE GENOMIC DNA]</scope>
    <source>
        <strain evidence="8 9">HannoverDv2000</strain>
    </source>
</reference>
<dbReference type="PANTHER" id="PTHR11010:SF104">
    <property type="entry name" value="SERINE PROTEASE PCP-1-RELATED"/>
    <property type="match status" value="1"/>
</dbReference>
<dbReference type="PANTHER" id="PTHR11010">
    <property type="entry name" value="PROTEASE S28 PRO-X CARBOXYPEPTIDASE-RELATED"/>
    <property type="match status" value="1"/>
</dbReference>
<keyword evidence="4" id="KW-0378">Hydrolase</keyword>
<keyword evidence="6" id="KW-0325">Glycoprotein</keyword>
<protein>
    <submittedName>
        <fullName evidence="8">Serine carboxypeptidase S28</fullName>
    </submittedName>
</protein>
<name>A0A0D8XU46_DICVI</name>
<dbReference type="GO" id="GO:0004180">
    <property type="term" value="F:carboxypeptidase activity"/>
    <property type="evidence" value="ECO:0007669"/>
    <property type="project" value="UniProtKB-KW"/>
</dbReference>
<evidence type="ECO:0000256" key="5">
    <source>
        <dbReference type="ARBA" id="ARBA00022825"/>
    </source>
</evidence>
<dbReference type="InterPro" id="IPR008758">
    <property type="entry name" value="Peptidase_S28"/>
</dbReference>
<evidence type="ECO:0000256" key="1">
    <source>
        <dbReference type="ARBA" id="ARBA00011079"/>
    </source>
</evidence>
<evidence type="ECO:0000313" key="9">
    <source>
        <dbReference type="Proteomes" id="UP000053766"/>
    </source>
</evidence>
<dbReference type="Pfam" id="PF05577">
    <property type="entry name" value="Peptidase_S28"/>
    <property type="match status" value="1"/>
</dbReference>
<evidence type="ECO:0000256" key="2">
    <source>
        <dbReference type="ARBA" id="ARBA00022670"/>
    </source>
</evidence>
<keyword evidence="2" id="KW-0645">Protease</keyword>
<evidence type="ECO:0000256" key="4">
    <source>
        <dbReference type="ARBA" id="ARBA00022801"/>
    </source>
</evidence>
<dbReference type="MEROPS" id="S28.A17"/>
<evidence type="ECO:0000256" key="3">
    <source>
        <dbReference type="ARBA" id="ARBA00022729"/>
    </source>
</evidence>
<keyword evidence="5" id="KW-0720">Serine protease</keyword>
<dbReference type="SUPFAM" id="SSF53474">
    <property type="entry name" value="alpha/beta-Hydrolases"/>
    <property type="match status" value="2"/>
</dbReference>
<dbReference type="FunFam" id="1.20.120.980:FF:000007">
    <property type="entry name" value="Predicted protein"/>
    <property type="match status" value="1"/>
</dbReference>
<keyword evidence="8" id="KW-0121">Carboxypeptidase</keyword>
<reference evidence="9" key="2">
    <citation type="journal article" date="2016" name="Sci. Rep.">
        <title>Dictyocaulus viviparus genome, variome and transcriptome elucidate lungworm biology and support future intervention.</title>
        <authorList>
            <person name="McNulty S.N."/>
            <person name="Strube C."/>
            <person name="Rosa B.A."/>
            <person name="Martin J.C."/>
            <person name="Tyagi R."/>
            <person name="Choi Y.J."/>
            <person name="Wang Q."/>
            <person name="Hallsworth Pepin K."/>
            <person name="Zhang X."/>
            <person name="Ozersky P."/>
            <person name="Wilson R.K."/>
            <person name="Sternberg P.W."/>
            <person name="Gasser R.B."/>
            <person name="Mitreva M."/>
        </authorList>
    </citation>
    <scope>NUCLEOTIDE SEQUENCE [LARGE SCALE GENOMIC DNA]</scope>
    <source>
        <strain evidence="9">HannoverDv2000</strain>
    </source>
</reference>
<dbReference type="GO" id="GO:0008239">
    <property type="term" value="F:dipeptidyl-peptidase activity"/>
    <property type="evidence" value="ECO:0007669"/>
    <property type="project" value="TreeGrafter"/>
</dbReference>
<dbReference type="InterPro" id="IPR029058">
    <property type="entry name" value="AB_hydrolase_fold"/>
</dbReference>
<dbReference type="STRING" id="29172.A0A0D8XU46"/>
<dbReference type="OrthoDB" id="2130629at2759"/>
<gene>
    <name evidence="8" type="ORF">DICVIV_05768</name>
</gene>